<proteinExistence type="predicted"/>
<name>A0A1H4BMI7_9BACT</name>
<dbReference type="OrthoDB" id="9787732at2"/>
<feature type="transmembrane region" description="Helical" evidence="7">
    <location>
        <begin position="140"/>
        <end position="162"/>
    </location>
</feature>
<keyword evidence="2" id="KW-0488">Methylation</keyword>
<dbReference type="Proteomes" id="UP000199409">
    <property type="component" value="Unassembled WGS sequence"/>
</dbReference>
<feature type="transmembrane region" description="Helical" evidence="7">
    <location>
        <begin position="182"/>
        <end position="203"/>
    </location>
</feature>
<evidence type="ECO:0000256" key="1">
    <source>
        <dbReference type="ARBA" id="ARBA00004141"/>
    </source>
</evidence>
<feature type="domain" description="TM2" evidence="8">
    <location>
        <begin position="112"/>
        <end position="160"/>
    </location>
</feature>
<feature type="transmembrane region" description="Helical" evidence="7">
    <location>
        <begin position="114"/>
        <end position="133"/>
    </location>
</feature>
<evidence type="ECO:0000256" key="3">
    <source>
        <dbReference type="ARBA" id="ARBA00022692"/>
    </source>
</evidence>
<comment type="subcellular location">
    <subcellularLocation>
        <location evidence="1">Membrane</location>
        <topology evidence="1">Multi-pass membrane protein</topology>
    </subcellularLocation>
</comment>
<dbReference type="InterPro" id="IPR007829">
    <property type="entry name" value="TM2"/>
</dbReference>
<dbReference type="PRINTS" id="PR00813">
    <property type="entry name" value="BCTERIALGSPG"/>
</dbReference>
<dbReference type="SUPFAM" id="SSF54523">
    <property type="entry name" value="Pili subunits"/>
    <property type="match status" value="1"/>
</dbReference>
<protein>
    <submittedName>
        <fullName evidence="9">TM2 domain-containing protein</fullName>
    </submittedName>
</protein>
<keyword evidence="3 7" id="KW-0812">Transmembrane</keyword>
<evidence type="ECO:0000256" key="4">
    <source>
        <dbReference type="ARBA" id="ARBA00022989"/>
    </source>
</evidence>
<reference evidence="9 10" key="1">
    <citation type="submission" date="2016-10" db="EMBL/GenBank/DDBJ databases">
        <authorList>
            <person name="de Groot N.N."/>
        </authorList>
    </citation>
    <scope>NUCLEOTIDE SEQUENCE [LARGE SCALE GENOMIC DNA]</scope>
    <source>
        <strain evidence="9 10">DSM 7343</strain>
    </source>
</reference>
<evidence type="ECO:0000256" key="6">
    <source>
        <dbReference type="SAM" id="MobiDB-lite"/>
    </source>
</evidence>
<dbReference type="Pfam" id="PF05154">
    <property type="entry name" value="TM2"/>
    <property type="match status" value="1"/>
</dbReference>
<evidence type="ECO:0000256" key="2">
    <source>
        <dbReference type="ARBA" id="ARBA00022481"/>
    </source>
</evidence>
<evidence type="ECO:0000313" key="10">
    <source>
        <dbReference type="Proteomes" id="UP000199409"/>
    </source>
</evidence>
<sequence length="317" mass="35358">MFQCHINCPHCGFSQDVHQDPAILHGKTVTCPKCRKTFPFVQSDLDSPSPSTPPARQQQLPRTSNSSPIKPRASKDSSPRKFCTSCGNQINVKAEICPKCFVRVTPPRNAINKAALLLITFFLGGIGGHKFYVKKYLQGVLYLLFCWTYIPSLFALIEFFIYAFKSEEKLQEKFPETSSGALLFLLIIPVVIVIVGILAAIAIPQFTAYQQKANDTIARSALTTCQTQIEIYFVDHGTYPLDTSQLQCQTPDDVSLFYLVYGSEGYQLISLSDSGSKAFLSNQNQTEVDEFEKSIIEEELAARVGEEVLTPGFHFVE</sequence>
<keyword evidence="5 7" id="KW-0472">Membrane</keyword>
<keyword evidence="4 7" id="KW-1133">Transmembrane helix</keyword>
<evidence type="ECO:0000256" key="5">
    <source>
        <dbReference type="ARBA" id="ARBA00023136"/>
    </source>
</evidence>
<dbReference type="AlphaFoldDB" id="A0A1H4BMI7"/>
<organism evidence="9 10">
    <name type="scientific">Desulfuromusa kysingii</name>
    <dbReference type="NCBI Taxonomy" id="37625"/>
    <lineage>
        <taxon>Bacteria</taxon>
        <taxon>Pseudomonadati</taxon>
        <taxon>Thermodesulfobacteriota</taxon>
        <taxon>Desulfuromonadia</taxon>
        <taxon>Desulfuromonadales</taxon>
        <taxon>Geopsychrobacteraceae</taxon>
        <taxon>Desulfuromusa</taxon>
    </lineage>
</organism>
<dbReference type="GO" id="GO:0015627">
    <property type="term" value="C:type II protein secretion system complex"/>
    <property type="evidence" value="ECO:0007669"/>
    <property type="project" value="InterPro"/>
</dbReference>
<feature type="region of interest" description="Disordered" evidence="6">
    <location>
        <begin position="42"/>
        <end position="80"/>
    </location>
</feature>
<dbReference type="EMBL" id="FNQN01000006">
    <property type="protein sequence ID" value="SEA49297.1"/>
    <property type="molecule type" value="Genomic_DNA"/>
</dbReference>
<dbReference type="InterPro" id="IPR045584">
    <property type="entry name" value="Pilin-like"/>
</dbReference>
<dbReference type="Gene3D" id="3.30.700.10">
    <property type="entry name" value="Glycoprotein, Type 4 Pilin"/>
    <property type="match status" value="1"/>
</dbReference>
<keyword evidence="10" id="KW-1185">Reference proteome</keyword>
<evidence type="ECO:0000259" key="8">
    <source>
        <dbReference type="Pfam" id="PF05154"/>
    </source>
</evidence>
<feature type="compositionally biased region" description="Polar residues" evidence="6">
    <location>
        <begin position="55"/>
        <end position="68"/>
    </location>
</feature>
<dbReference type="RefSeq" id="WP_092348411.1">
    <property type="nucleotide sequence ID" value="NZ_FNQN01000006.1"/>
</dbReference>
<accession>A0A1H4BMI7</accession>
<gene>
    <name evidence="9" type="ORF">SAMN05660420_02282</name>
</gene>
<dbReference type="GO" id="GO:0016020">
    <property type="term" value="C:membrane"/>
    <property type="evidence" value="ECO:0007669"/>
    <property type="project" value="UniProtKB-SubCell"/>
</dbReference>
<dbReference type="InterPro" id="IPR000983">
    <property type="entry name" value="Bac_GSPG_pilin"/>
</dbReference>
<evidence type="ECO:0000256" key="7">
    <source>
        <dbReference type="SAM" id="Phobius"/>
    </source>
</evidence>
<evidence type="ECO:0000313" key="9">
    <source>
        <dbReference type="EMBL" id="SEA49297.1"/>
    </source>
</evidence>
<dbReference type="GO" id="GO:0015628">
    <property type="term" value="P:protein secretion by the type II secretion system"/>
    <property type="evidence" value="ECO:0007669"/>
    <property type="project" value="InterPro"/>
</dbReference>